<keyword evidence="6" id="KW-0175">Coiled coil</keyword>
<keyword evidence="9" id="KW-1185">Reference proteome</keyword>
<sequence>MSDKTYIAIDLKSFYASVECMERGLDPMTTNLVVADASRTEKTICLAVSPALKSYGIPGRPRLFEVVQKVKEVNSLRQQKAPGRKLTGSSVQDGELKANPALAVDYVVAPPQMAHYMKISARIYGVYLKYIAPEDIHVYSIDEVFIDATSYLRTYQLKPRELAMKMILDVLDTTGITATAGIGTNLYLCKVAMDIEAKHISPDQNGVRIAELDEMSYRRSLWSHRPLTDFWRVGKGYAKKLEEHGLYTMGDIARCSEGKPCDYYNEELLYQLFGINAELLIDHAWGWEPCTIADIKAYKPESNSVGSGQVLQCPYLFEKAKLVVREMTDLLVLDLVDKGLVTNQIVLTVGYDIDNLKDPARRKKYHGEIKTDRYGRSIPKHAHGTANLKKYTSSTRLITQAVMDLFDRIVDKDLLVRRINMAATHVITEAEAQAQSENSFEQLDLFTDYSARQNLQEKENEELEKERKMQQAMLEIKKKFGKNAILKGMNLQEGATAKDRNQQIGGHKA</sequence>
<dbReference type="SUPFAM" id="SSF56672">
    <property type="entry name" value="DNA/RNA polymerases"/>
    <property type="match status" value="1"/>
</dbReference>
<evidence type="ECO:0000313" key="9">
    <source>
        <dbReference type="Proteomes" id="UP000261055"/>
    </source>
</evidence>
<name>A0A3E5GX09_9FIRM</name>
<feature type="coiled-coil region" evidence="6">
    <location>
        <begin position="446"/>
        <end position="475"/>
    </location>
</feature>
<keyword evidence="5" id="KW-0808">Transferase</keyword>
<evidence type="ECO:0000256" key="1">
    <source>
        <dbReference type="ARBA" id="ARBA00010945"/>
    </source>
</evidence>
<dbReference type="PANTHER" id="PTHR11076:SF35">
    <property type="entry name" value="DNA REPAIR PROTEIN HOMOLOG YOBH"/>
    <property type="match status" value="1"/>
</dbReference>
<dbReference type="Gene3D" id="3.30.70.270">
    <property type="match status" value="1"/>
</dbReference>
<dbReference type="Pfam" id="PF00817">
    <property type="entry name" value="IMS"/>
    <property type="match status" value="1"/>
</dbReference>
<evidence type="ECO:0000256" key="5">
    <source>
        <dbReference type="ARBA" id="ARBA00022932"/>
    </source>
</evidence>
<dbReference type="Proteomes" id="UP000261055">
    <property type="component" value="Unassembled WGS sequence"/>
</dbReference>
<dbReference type="Gene3D" id="1.10.150.20">
    <property type="entry name" value="5' to 3' exonuclease, C-terminal subdomain"/>
    <property type="match status" value="1"/>
</dbReference>
<dbReference type="PANTHER" id="PTHR11076">
    <property type="entry name" value="DNA REPAIR POLYMERASE UMUC / TRANSFERASE FAMILY MEMBER"/>
    <property type="match status" value="1"/>
</dbReference>
<dbReference type="GO" id="GO:0008168">
    <property type="term" value="F:methyltransferase activity"/>
    <property type="evidence" value="ECO:0007669"/>
    <property type="project" value="UniProtKB-KW"/>
</dbReference>
<keyword evidence="3" id="KW-0548">Nucleotidyltransferase</keyword>
<dbReference type="GO" id="GO:0009432">
    <property type="term" value="P:SOS response"/>
    <property type="evidence" value="ECO:0007669"/>
    <property type="project" value="TreeGrafter"/>
</dbReference>
<keyword evidence="2" id="KW-0515">Mutator protein</keyword>
<evidence type="ECO:0000256" key="3">
    <source>
        <dbReference type="ARBA" id="ARBA00022695"/>
    </source>
</evidence>
<accession>A0A3E5GX09</accession>
<dbReference type="InterPro" id="IPR043128">
    <property type="entry name" value="Rev_trsase/Diguanyl_cyclase"/>
</dbReference>
<evidence type="ECO:0000256" key="2">
    <source>
        <dbReference type="ARBA" id="ARBA00022457"/>
    </source>
</evidence>
<feature type="domain" description="UmuC" evidence="7">
    <location>
        <begin position="6"/>
        <end position="234"/>
    </location>
</feature>
<dbReference type="RefSeq" id="WP_117612901.1">
    <property type="nucleotide sequence ID" value="NZ_QSVQ01000002.1"/>
</dbReference>
<protein>
    <submittedName>
        <fullName evidence="8">DNA methylase</fullName>
    </submittedName>
</protein>
<dbReference type="InterPro" id="IPR017961">
    <property type="entry name" value="DNA_pol_Y-fam_little_finger"/>
</dbReference>
<evidence type="ECO:0000259" key="7">
    <source>
        <dbReference type="PROSITE" id="PS50173"/>
    </source>
</evidence>
<reference evidence="8 9" key="1">
    <citation type="submission" date="2018-08" db="EMBL/GenBank/DDBJ databases">
        <title>A genome reference for cultivated species of the human gut microbiota.</title>
        <authorList>
            <person name="Zou Y."/>
            <person name="Xue W."/>
            <person name="Luo G."/>
        </authorList>
    </citation>
    <scope>NUCLEOTIDE SEQUENCE [LARGE SCALE GENOMIC DNA]</scope>
    <source>
        <strain evidence="8 9">OM02-12</strain>
    </source>
</reference>
<dbReference type="GO" id="GO:0042276">
    <property type="term" value="P:error-prone translesion synthesis"/>
    <property type="evidence" value="ECO:0007669"/>
    <property type="project" value="TreeGrafter"/>
</dbReference>
<dbReference type="InterPro" id="IPR050116">
    <property type="entry name" value="DNA_polymerase-Y"/>
</dbReference>
<dbReference type="InterPro" id="IPR001126">
    <property type="entry name" value="UmuC"/>
</dbReference>
<keyword evidence="5" id="KW-0239">DNA-directed DNA polymerase</keyword>
<dbReference type="GO" id="GO:0003684">
    <property type="term" value="F:damaged DNA binding"/>
    <property type="evidence" value="ECO:0007669"/>
    <property type="project" value="InterPro"/>
</dbReference>
<dbReference type="AlphaFoldDB" id="A0A3E5GX09"/>
<dbReference type="InterPro" id="IPR043502">
    <property type="entry name" value="DNA/RNA_pol_sf"/>
</dbReference>
<organism evidence="8 9">
    <name type="scientific">Dorea formicigenerans</name>
    <dbReference type="NCBI Taxonomy" id="39486"/>
    <lineage>
        <taxon>Bacteria</taxon>
        <taxon>Bacillati</taxon>
        <taxon>Bacillota</taxon>
        <taxon>Clostridia</taxon>
        <taxon>Lachnospirales</taxon>
        <taxon>Lachnospiraceae</taxon>
        <taxon>Dorea</taxon>
    </lineage>
</organism>
<comment type="caution">
    <text evidence="8">The sequence shown here is derived from an EMBL/GenBank/DDBJ whole genome shotgun (WGS) entry which is preliminary data.</text>
</comment>
<dbReference type="GO" id="GO:0032259">
    <property type="term" value="P:methylation"/>
    <property type="evidence" value="ECO:0007669"/>
    <property type="project" value="UniProtKB-KW"/>
</dbReference>
<dbReference type="EMBL" id="QSVQ01000002">
    <property type="protein sequence ID" value="RGO54079.1"/>
    <property type="molecule type" value="Genomic_DNA"/>
</dbReference>
<evidence type="ECO:0000256" key="4">
    <source>
        <dbReference type="ARBA" id="ARBA00022763"/>
    </source>
</evidence>
<dbReference type="PROSITE" id="PS50173">
    <property type="entry name" value="UMUC"/>
    <property type="match status" value="1"/>
</dbReference>
<evidence type="ECO:0000256" key="6">
    <source>
        <dbReference type="SAM" id="Coils"/>
    </source>
</evidence>
<dbReference type="GO" id="GO:0006281">
    <property type="term" value="P:DNA repair"/>
    <property type="evidence" value="ECO:0007669"/>
    <property type="project" value="InterPro"/>
</dbReference>
<dbReference type="Pfam" id="PF11799">
    <property type="entry name" value="IMS_C"/>
    <property type="match status" value="1"/>
</dbReference>
<keyword evidence="8" id="KW-0489">Methyltransferase</keyword>
<evidence type="ECO:0000313" key="8">
    <source>
        <dbReference type="EMBL" id="RGO54079.1"/>
    </source>
</evidence>
<proteinExistence type="inferred from homology"/>
<dbReference type="GO" id="GO:0005829">
    <property type="term" value="C:cytosol"/>
    <property type="evidence" value="ECO:0007669"/>
    <property type="project" value="TreeGrafter"/>
</dbReference>
<keyword evidence="4" id="KW-0227">DNA damage</keyword>
<dbReference type="GO" id="GO:0003887">
    <property type="term" value="F:DNA-directed DNA polymerase activity"/>
    <property type="evidence" value="ECO:0007669"/>
    <property type="project" value="UniProtKB-KW"/>
</dbReference>
<gene>
    <name evidence="8" type="ORF">DXB12_02985</name>
</gene>
<comment type="similarity">
    <text evidence="1">Belongs to the DNA polymerase type-Y family.</text>
</comment>